<dbReference type="OrthoDB" id="2404678at2759"/>
<accession>A0A397VQ84</accession>
<name>A0A397VQ84_9GLOM</name>
<sequence length="206" mass="23559">MSQADVGNESNNEFYSEEESNDPFFQLSQNEDSEVAGQEASEDLFLPAISVNRNGISKRRPLETLSIPDAAFKQAANLHDGLRFEHWDHAYSVLLDYGQKEGFAWRIQDKKLDKNGGVYKYVFECRHAGNFQSKKKTIEPSQQRNRKSVKTNCTCFINICWPLSAPRPSITKLNLTHYGHELCPDSAHFINVYRQLPQNIVDKVGF</sequence>
<evidence type="ECO:0000259" key="2">
    <source>
        <dbReference type="Pfam" id="PF03101"/>
    </source>
</evidence>
<dbReference type="PANTHER" id="PTHR47718">
    <property type="entry name" value="OS01G0519700 PROTEIN"/>
    <property type="match status" value="1"/>
</dbReference>
<protein>
    <recommendedName>
        <fullName evidence="2">FAR1 domain-containing protein</fullName>
    </recommendedName>
</protein>
<dbReference type="Proteomes" id="UP000266673">
    <property type="component" value="Unassembled WGS sequence"/>
</dbReference>
<dbReference type="EMBL" id="QKWP01000275">
    <property type="protein sequence ID" value="RIB23169.1"/>
    <property type="molecule type" value="Genomic_DNA"/>
</dbReference>
<feature type="domain" description="FAR1" evidence="2">
    <location>
        <begin position="96"/>
        <end position="177"/>
    </location>
</feature>
<dbReference type="InterPro" id="IPR004330">
    <property type="entry name" value="FAR1_DNA_bnd_dom"/>
</dbReference>
<evidence type="ECO:0000313" key="3">
    <source>
        <dbReference type="EMBL" id="RIB23169.1"/>
    </source>
</evidence>
<evidence type="ECO:0000256" key="1">
    <source>
        <dbReference type="SAM" id="MobiDB-lite"/>
    </source>
</evidence>
<organism evidence="3 4">
    <name type="scientific">Gigaspora rosea</name>
    <dbReference type="NCBI Taxonomy" id="44941"/>
    <lineage>
        <taxon>Eukaryota</taxon>
        <taxon>Fungi</taxon>
        <taxon>Fungi incertae sedis</taxon>
        <taxon>Mucoromycota</taxon>
        <taxon>Glomeromycotina</taxon>
        <taxon>Glomeromycetes</taxon>
        <taxon>Diversisporales</taxon>
        <taxon>Gigasporaceae</taxon>
        <taxon>Gigaspora</taxon>
    </lineage>
</organism>
<reference evidence="3 4" key="1">
    <citation type="submission" date="2018-06" db="EMBL/GenBank/DDBJ databases">
        <title>Comparative genomics reveals the genomic features of Rhizophagus irregularis, R. cerebriforme, R. diaphanum and Gigaspora rosea, and their symbiotic lifestyle signature.</title>
        <authorList>
            <person name="Morin E."/>
            <person name="San Clemente H."/>
            <person name="Chen E.C.H."/>
            <person name="De La Providencia I."/>
            <person name="Hainaut M."/>
            <person name="Kuo A."/>
            <person name="Kohler A."/>
            <person name="Murat C."/>
            <person name="Tang N."/>
            <person name="Roy S."/>
            <person name="Loubradou J."/>
            <person name="Henrissat B."/>
            <person name="Grigoriev I.V."/>
            <person name="Corradi N."/>
            <person name="Roux C."/>
            <person name="Martin F.M."/>
        </authorList>
    </citation>
    <scope>NUCLEOTIDE SEQUENCE [LARGE SCALE GENOMIC DNA]</scope>
    <source>
        <strain evidence="3 4">DAOM 194757</strain>
    </source>
</reference>
<dbReference type="PANTHER" id="PTHR47718:SF9">
    <property type="entry name" value="PROTEIN FAR1-RELATED SEQUENCE"/>
    <property type="match status" value="1"/>
</dbReference>
<keyword evidence="4" id="KW-1185">Reference proteome</keyword>
<gene>
    <name evidence="3" type="ORF">C2G38_896146</name>
</gene>
<dbReference type="Pfam" id="PF03101">
    <property type="entry name" value="FAR1"/>
    <property type="match status" value="1"/>
</dbReference>
<dbReference type="AlphaFoldDB" id="A0A397VQ84"/>
<comment type="caution">
    <text evidence="3">The sequence shown here is derived from an EMBL/GenBank/DDBJ whole genome shotgun (WGS) entry which is preliminary data.</text>
</comment>
<evidence type="ECO:0000313" key="4">
    <source>
        <dbReference type="Proteomes" id="UP000266673"/>
    </source>
</evidence>
<feature type="region of interest" description="Disordered" evidence="1">
    <location>
        <begin position="1"/>
        <end position="39"/>
    </location>
</feature>
<proteinExistence type="predicted"/>